<evidence type="ECO:0000256" key="1">
    <source>
        <dbReference type="SAM" id="SignalP"/>
    </source>
</evidence>
<feature type="chain" id="PRO_5026212123" description="Plastocyanin-like domain-containing protein" evidence="1">
    <location>
        <begin position="36"/>
        <end position="93"/>
    </location>
</feature>
<reference evidence="2" key="1">
    <citation type="journal article" date="2020" name="Stud. Mycol.">
        <title>101 Dothideomycetes genomes: a test case for predicting lifestyles and emergence of pathogens.</title>
        <authorList>
            <person name="Haridas S."/>
            <person name="Albert R."/>
            <person name="Binder M."/>
            <person name="Bloem J."/>
            <person name="Labutti K."/>
            <person name="Salamov A."/>
            <person name="Andreopoulos B."/>
            <person name="Baker S."/>
            <person name="Barry K."/>
            <person name="Bills G."/>
            <person name="Bluhm B."/>
            <person name="Cannon C."/>
            <person name="Castanera R."/>
            <person name="Culley D."/>
            <person name="Daum C."/>
            <person name="Ezra D."/>
            <person name="Gonzalez J."/>
            <person name="Henrissat B."/>
            <person name="Kuo A."/>
            <person name="Liang C."/>
            <person name="Lipzen A."/>
            <person name="Lutzoni F."/>
            <person name="Magnuson J."/>
            <person name="Mondo S."/>
            <person name="Nolan M."/>
            <person name="Ohm R."/>
            <person name="Pangilinan J."/>
            <person name="Park H.-J."/>
            <person name="Ramirez L."/>
            <person name="Alfaro M."/>
            <person name="Sun H."/>
            <person name="Tritt A."/>
            <person name="Yoshinaga Y."/>
            <person name="Zwiers L.-H."/>
            <person name="Turgeon B."/>
            <person name="Goodwin S."/>
            <person name="Spatafora J."/>
            <person name="Crous P."/>
            <person name="Grigoriev I."/>
        </authorList>
    </citation>
    <scope>NUCLEOTIDE SEQUENCE</scope>
    <source>
        <strain evidence="2">CBS 279.74</strain>
    </source>
</reference>
<keyword evidence="3" id="KW-1185">Reference proteome</keyword>
<evidence type="ECO:0000313" key="2">
    <source>
        <dbReference type="EMBL" id="KAF2712298.1"/>
    </source>
</evidence>
<dbReference type="AlphaFoldDB" id="A0A6G1KHJ5"/>
<feature type="signal peptide" evidence="1">
    <location>
        <begin position="1"/>
        <end position="35"/>
    </location>
</feature>
<organism evidence="2 3">
    <name type="scientific">Pleomassaria siparia CBS 279.74</name>
    <dbReference type="NCBI Taxonomy" id="1314801"/>
    <lineage>
        <taxon>Eukaryota</taxon>
        <taxon>Fungi</taxon>
        <taxon>Dikarya</taxon>
        <taxon>Ascomycota</taxon>
        <taxon>Pezizomycotina</taxon>
        <taxon>Dothideomycetes</taxon>
        <taxon>Pleosporomycetidae</taxon>
        <taxon>Pleosporales</taxon>
        <taxon>Pleomassariaceae</taxon>
        <taxon>Pleomassaria</taxon>
    </lineage>
</organism>
<dbReference type="OrthoDB" id="5144514at2759"/>
<name>A0A6G1KHJ5_9PLEO</name>
<dbReference type="EMBL" id="MU005766">
    <property type="protein sequence ID" value="KAF2712298.1"/>
    <property type="molecule type" value="Genomic_DNA"/>
</dbReference>
<gene>
    <name evidence="2" type="ORF">K504DRAFT_464384</name>
</gene>
<proteinExistence type="predicted"/>
<accession>A0A6G1KHJ5</accession>
<keyword evidence="1" id="KW-0732">Signal</keyword>
<evidence type="ECO:0008006" key="4">
    <source>
        <dbReference type="Google" id="ProtNLM"/>
    </source>
</evidence>
<sequence>MVYRSTMPTGLPWRIVATVLSFIVVFLGLTPPVSAADEIIITNNCPYDMWMWVVSPEEIVPDYAHQIVPAGTTFNHIMRGGGGQVIKIRDLPT</sequence>
<dbReference type="Proteomes" id="UP000799428">
    <property type="component" value="Unassembled WGS sequence"/>
</dbReference>
<evidence type="ECO:0000313" key="3">
    <source>
        <dbReference type="Proteomes" id="UP000799428"/>
    </source>
</evidence>
<protein>
    <recommendedName>
        <fullName evidence="4">Plastocyanin-like domain-containing protein</fullName>
    </recommendedName>
</protein>